<evidence type="ECO:0000313" key="10">
    <source>
        <dbReference type="EMBL" id="CAD7637067.1"/>
    </source>
</evidence>
<dbReference type="Gene3D" id="3.30.160.60">
    <property type="entry name" value="Classic Zinc Finger"/>
    <property type="match status" value="1"/>
</dbReference>
<evidence type="ECO:0000256" key="3">
    <source>
        <dbReference type="ARBA" id="ARBA00022771"/>
    </source>
</evidence>
<keyword evidence="2" id="KW-0479">Metal-binding</keyword>
<keyword evidence="5" id="KW-0805">Transcription regulation</keyword>
<name>A0A7R9LB58_9ACAR</name>
<dbReference type="InterPro" id="IPR051061">
    <property type="entry name" value="Zinc_finger_trans_reg"/>
</dbReference>
<reference evidence="10" key="1">
    <citation type="submission" date="2020-11" db="EMBL/GenBank/DDBJ databases">
        <authorList>
            <person name="Tran Van P."/>
        </authorList>
    </citation>
    <scope>NUCLEOTIDE SEQUENCE</scope>
</reference>
<dbReference type="GO" id="GO:0006357">
    <property type="term" value="P:regulation of transcription by RNA polymerase II"/>
    <property type="evidence" value="ECO:0007669"/>
    <property type="project" value="TreeGrafter"/>
</dbReference>
<dbReference type="SMART" id="SM00355">
    <property type="entry name" value="ZnF_C2H2"/>
    <property type="match status" value="4"/>
</dbReference>
<dbReference type="AlphaFoldDB" id="A0A7R9LB58"/>
<evidence type="ECO:0000256" key="8">
    <source>
        <dbReference type="PROSITE-ProRule" id="PRU00042"/>
    </source>
</evidence>
<keyword evidence="3 8" id="KW-0863">Zinc-finger</keyword>
<evidence type="ECO:0000256" key="5">
    <source>
        <dbReference type="ARBA" id="ARBA00023015"/>
    </source>
</evidence>
<dbReference type="Proteomes" id="UP000759131">
    <property type="component" value="Unassembled WGS sequence"/>
</dbReference>
<protein>
    <recommendedName>
        <fullName evidence="9">C2H2-type domain-containing protein</fullName>
    </recommendedName>
</protein>
<comment type="subcellular location">
    <subcellularLocation>
        <location evidence="1">Nucleus</location>
    </subcellularLocation>
</comment>
<organism evidence="10">
    <name type="scientific">Medioppia subpectinata</name>
    <dbReference type="NCBI Taxonomy" id="1979941"/>
    <lineage>
        <taxon>Eukaryota</taxon>
        <taxon>Metazoa</taxon>
        <taxon>Ecdysozoa</taxon>
        <taxon>Arthropoda</taxon>
        <taxon>Chelicerata</taxon>
        <taxon>Arachnida</taxon>
        <taxon>Acari</taxon>
        <taxon>Acariformes</taxon>
        <taxon>Sarcoptiformes</taxon>
        <taxon>Oribatida</taxon>
        <taxon>Brachypylina</taxon>
        <taxon>Oppioidea</taxon>
        <taxon>Oppiidae</taxon>
        <taxon>Medioppia</taxon>
    </lineage>
</organism>
<dbReference type="GO" id="GO:0008270">
    <property type="term" value="F:zinc ion binding"/>
    <property type="evidence" value="ECO:0007669"/>
    <property type="project" value="UniProtKB-KW"/>
</dbReference>
<evidence type="ECO:0000256" key="7">
    <source>
        <dbReference type="ARBA" id="ARBA00023242"/>
    </source>
</evidence>
<keyword evidence="7" id="KW-0539">Nucleus</keyword>
<dbReference type="PANTHER" id="PTHR46179:SF13">
    <property type="entry name" value="C2H2-TYPE DOMAIN-CONTAINING PROTEIN"/>
    <property type="match status" value="1"/>
</dbReference>
<proteinExistence type="predicted"/>
<dbReference type="InterPro" id="IPR013087">
    <property type="entry name" value="Znf_C2H2_type"/>
</dbReference>
<dbReference type="GO" id="GO:0005634">
    <property type="term" value="C:nucleus"/>
    <property type="evidence" value="ECO:0007669"/>
    <property type="project" value="UniProtKB-SubCell"/>
</dbReference>
<dbReference type="EMBL" id="OC873874">
    <property type="protein sequence ID" value="CAD7637067.1"/>
    <property type="molecule type" value="Genomic_DNA"/>
</dbReference>
<evidence type="ECO:0000256" key="4">
    <source>
        <dbReference type="ARBA" id="ARBA00022833"/>
    </source>
</evidence>
<evidence type="ECO:0000256" key="2">
    <source>
        <dbReference type="ARBA" id="ARBA00022723"/>
    </source>
</evidence>
<accession>A0A7R9LB58</accession>
<dbReference type="OrthoDB" id="654211at2759"/>
<evidence type="ECO:0000256" key="6">
    <source>
        <dbReference type="ARBA" id="ARBA00023163"/>
    </source>
</evidence>
<dbReference type="PANTHER" id="PTHR46179">
    <property type="entry name" value="ZINC FINGER PROTEIN"/>
    <property type="match status" value="1"/>
</dbReference>
<sequence length="392" mass="44763">MVKVESKTVFGGNGCQSSSMSGANGMEVMDVVDVVAASVEANDYIGSRVVSGKERLFCKWTDCRYESNQKSCISRHILNKHLNPNKANPFDSYDETKYWEKILNSTKSLLKRSHPKTTPEVKPVAPPEAEAVVEESLPEPPVLTPFDSEMTSDGIDETFFDDSQWLDQMSMDSLQAMIPQKGVSVWDNNDGVNVGLDESDVQKNHLNISNNEENVLLSCKGLASMSKVRQYYESQVLDGEKYFLCKWKRCEFKTKKSQKIAQHINLSHIGVEFKCNKPNCNKVFKNPNTYREHQKNHICGFGIFGYGSKGVIGVCRNENLNRYRERVIIDSKKFYRCKWDNCNAITRYHMAMKRHLHGHVCPYRVNLKLKQNQQVISDMKSDNWNLDLGLGF</sequence>
<keyword evidence="6" id="KW-0804">Transcription</keyword>
<dbReference type="PROSITE" id="PS50157">
    <property type="entry name" value="ZINC_FINGER_C2H2_2"/>
    <property type="match status" value="1"/>
</dbReference>
<gene>
    <name evidence="10" type="ORF">OSB1V03_LOCUS16837</name>
</gene>
<evidence type="ECO:0000256" key="1">
    <source>
        <dbReference type="ARBA" id="ARBA00004123"/>
    </source>
</evidence>
<evidence type="ECO:0000259" key="9">
    <source>
        <dbReference type="PROSITE" id="PS50157"/>
    </source>
</evidence>
<dbReference type="PROSITE" id="PS00028">
    <property type="entry name" value="ZINC_FINGER_C2H2_1"/>
    <property type="match status" value="1"/>
</dbReference>
<keyword evidence="11" id="KW-1185">Reference proteome</keyword>
<feature type="domain" description="C2H2-type" evidence="9">
    <location>
        <begin position="273"/>
        <end position="297"/>
    </location>
</feature>
<evidence type="ECO:0000313" key="11">
    <source>
        <dbReference type="Proteomes" id="UP000759131"/>
    </source>
</evidence>
<keyword evidence="4" id="KW-0862">Zinc</keyword>
<dbReference type="EMBL" id="CAJPIZ010019299">
    <property type="protein sequence ID" value="CAG2116882.1"/>
    <property type="molecule type" value="Genomic_DNA"/>
</dbReference>